<evidence type="ECO:0000313" key="4">
    <source>
        <dbReference type="EMBL" id="KAL1591460.1"/>
    </source>
</evidence>
<organism evidence="4 5">
    <name type="scientific">Paraconiothyrium brasiliense</name>
    <dbReference type="NCBI Taxonomy" id="300254"/>
    <lineage>
        <taxon>Eukaryota</taxon>
        <taxon>Fungi</taxon>
        <taxon>Dikarya</taxon>
        <taxon>Ascomycota</taxon>
        <taxon>Pezizomycotina</taxon>
        <taxon>Dothideomycetes</taxon>
        <taxon>Pleosporomycetidae</taxon>
        <taxon>Pleosporales</taxon>
        <taxon>Massarineae</taxon>
        <taxon>Didymosphaeriaceae</taxon>
        <taxon>Paraconiothyrium</taxon>
    </lineage>
</organism>
<evidence type="ECO:0000256" key="2">
    <source>
        <dbReference type="ARBA" id="ARBA00022643"/>
    </source>
</evidence>
<keyword evidence="3" id="KW-0560">Oxidoreductase</keyword>
<dbReference type="EMBL" id="JAKJXO020000026">
    <property type="protein sequence ID" value="KAL1591460.1"/>
    <property type="molecule type" value="Genomic_DNA"/>
</dbReference>
<dbReference type="PANTHER" id="PTHR32332:SF34">
    <property type="entry name" value="2-NITROPROPANE DIOXYGENASE FAMILY, PUTATIVE-RELATED"/>
    <property type="match status" value="1"/>
</dbReference>
<dbReference type="Proteomes" id="UP001521785">
    <property type="component" value="Unassembled WGS sequence"/>
</dbReference>
<evidence type="ECO:0000256" key="3">
    <source>
        <dbReference type="ARBA" id="ARBA00023002"/>
    </source>
</evidence>
<evidence type="ECO:0008006" key="6">
    <source>
        <dbReference type="Google" id="ProtNLM"/>
    </source>
</evidence>
<dbReference type="PANTHER" id="PTHR32332">
    <property type="entry name" value="2-NITROPROPANE DIOXYGENASE"/>
    <property type="match status" value="1"/>
</dbReference>
<keyword evidence="2" id="KW-0288">FMN</keyword>
<comment type="caution">
    <text evidence="4">The sequence shown here is derived from an EMBL/GenBank/DDBJ whole genome shotgun (WGS) entry which is preliminary data.</text>
</comment>
<keyword evidence="5" id="KW-1185">Reference proteome</keyword>
<evidence type="ECO:0000256" key="1">
    <source>
        <dbReference type="ARBA" id="ARBA00022630"/>
    </source>
</evidence>
<sequence>MEGMQQLKDDYPWTNTPLVVGAPMRLIALADMAVEISKAGGLGFIGAGTDTSTLSSDLLAAAELFYDANIKTSNGVLPIGIGFINWGADLGTAVPLIEQFRPAAAWFFAPTSISSLCDWTNQTRKVSPQTKIWVQIGSVQEASKILLAARPDVFVVQGTDAGGHGLVRGASLTTLFPEVTDSVHRTCRQEGIPPPVLVAAGGIVEARGAAAAFALGASGIVLGTRLLASPEANVSNGYKSEILRVSDGGQSTVRTKVYDKLRGTTGWAGTHNARGVINQSYVDAMAGMDEENKKLYEEEIKKGEAGWGAAARMTTYAGTGVGLVKEIKPAGDIVREVREGSRLVLHRLSSSAIVGKL</sequence>
<dbReference type="InterPro" id="IPR004136">
    <property type="entry name" value="NMO"/>
</dbReference>
<keyword evidence="1" id="KW-0285">Flavoprotein</keyword>
<proteinExistence type="predicted"/>
<dbReference type="Pfam" id="PF03060">
    <property type="entry name" value="NMO"/>
    <property type="match status" value="1"/>
</dbReference>
<accession>A0ABR3QH21</accession>
<protein>
    <recommendedName>
        <fullName evidence="6">Nitronate monooxygenase</fullName>
    </recommendedName>
</protein>
<dbReference type="CDD" id="cd04730">
    <property type="entry name" value="NPD_like"/>
    <property type="match status" value="1"/>
</dbReference>
<reference evidence="4 5" key="1">
    <citation type="submission" date="2024-02" db="EMBL/GenBank/DDBJ databases">
        <title>De novo assembly and annotation of 12 fungi associated with fruit tree decline syndrome in Ontario, Canada.</title>
        <authorList>
            <person name="Sulman M."/>
            <person name="Ellouze W."/>
            <person name="Ilyukhin E."/>
        </authorList>
    </citation>
    <scope>NUCLEOTIDE SEQUENCE [LARGE SCALE GENOMIC DNA]</scope>
    <source>
        <strain evidence="4 5">M42-189</strain>
    </source>
</reference>
<name>A0ABR3QH21_9PLEO</name>
<dbReference type="InterPro" id="IPR013785">
    <property type="entry name" value="Aldolase_TIM"/>
</dbReference>
<dbReference type="Gene3D" id="3.20.20.70">
    <property type="entry name" value="Aldolase class I"/>
    <property type="match status" value="1"/>
</dbReference>
<dbReference type="SUPFAM" id="SSF51412">
    <property type="entry name" value="Inosine monophosphate dehydrogenase (IMPDH)"/>
    <property type="match status" value="1"/>
</dbReference>
<gene>
    <name evidence="4" type="ORF">SLS60_011960</name>
</gene>
<evidence type="ECO:0000313" key="5">
    <source>
        <dbReference type="Proteomes" id="UP001521785"/>
    </source>
</evidence>